<dbReference type="InterPro" id="IPR018114">
    <property type="entry name" value="TRYPSIN_HIS"/>
</dbReference>
<proteinExistence type="inferred from homology"/>
<keyword evidence="3" id="KW-0732">Signal</keyword>
<dbReference type="Gene3D" id="2.40.10.10">
    <property type="entry name" value="Trypsin-like serine proteases"/>
    <property type="match status" value="1"/>
</dbReference>
<dbReference type="CDD" id="cd00190">
    <property type="entry name" value="Tryp_SPc"/>
    <property type="match status" value="1"/>
</dbReference>
<dbReference type="InterPro" id="IPR051487">
    <property type="entry name" value="Ser/Thr_Proteases_Immune/Dev"/>
</dbReference>
<protein>
    <submittedName>
        <fullName evidence="6">Trypsin</fullName>
    </submittedName>
</protein>
<dbReference type="RefSeq" id="XP_017038413.1">
    <property type="nucleotide sequence ID" value="XM_017182924.2"/>
</dbReference>
<feature type="signal peptide" evidence="3">
    <location>
        <begin position="1"/>
        <end position="17"/>
    </location>
</feature>
<evidence type="ECO:0000256" key="2">
    <source>
        <dbReference type="ARBA" id="ARBA00024195"/>
    </source>
</evidence>
<dbReference type="SUPFAM" id="SSF50494">
    <property type="entry name" value="Trypsin-like serine proteases"/>
    <property type="match status" value="1"/>
</dbReference>
<keyword evidence="1" id="KW-1015">Disulfide bond</keyword>
<dbReference type="Proteomes" id="UP001652661">
    <property type="component" value="Chromosome 2L"/>
</dbReference>
<dbReference type="InterPro" id="IPR009003">
    <property type="entry name" value="Peptidase_S1_PA"/>
</dbReference>
<dbReference type="PROSITE" id="PS50240">
    <property type="entry name" value="TRYPSIN_DOM"/>
    <property type="match status" value="1"/>
</dbReference>
<dbReference type="PRINTS" id="PR00722">
    <property type="entry name" value="CHYMOTRYPSIN"/>
</dbReference>
<dbReference type="PROSITE" id="PS00134">
    <property type="entry name" value="TRYPSIN_HIS"/>
    <property type="match status" value="1"/>
</dbReference>
<gene>
    <name evidence="6" type="primary">LOC108086097</name>
</gene>
<evidence type="ECO:0000259" key="4">
    <source>
        <dbReference type="PROSITE" id="PS50240"/>
    </source>
</evidence>
<sequence>MLLPLILLPVLLALAGANPAQLPHIQHLTLKSLEQVPVEIQPLIIDGYDVQGVDNVPYLVSLSLTKATYTHLCGGCIIAKRWIVTAAHCVEDLRKFNDGDVLGTPIYAGVVNRSNVTAAQVRYVDFASTHRGFTGEAGSDNIALLHVSESFEYSARVQAIALPDIEDDYSGKTAAVYGWGLTDADGDEYSKELKYAFAPLLNSTACKELLPADAPLTKQQVCSQVKTCYGDGGTPLIYWPITGPAELVGLGSWSYMPCGFASRPTAYTSVTAYVGWIYQVIAAYYQLN</sequence>
<dbReference type="InterPro" id="IPR001314">
    <property type="entry name" value="Peptidase_S1A"/>
</dbReference>
<reference evidence="6" key="2">
    <citation type="submission" date="2025-08" db="UniProtKB">
        <authorList>
            <consortium name="RefSeq"/>
        </authorList>
    </citation>
    <scope>IDENTIFICATION</scope>
    <source>
        <strain evidence="6">14028-0561.14</strain>
        <tissue evidence="6">Whole fly</tissue>
    </source>
</reference>
<dbReference type="SMART" id="SM00020">
    <property type="entry name" value="Tryp_SPc"/>
    <property type="match status" value="1"/>
</dbReference>
<reference evidence="5" key="1">
    <citation type="submission" date="2025-05" db="UniProtKB">
        <authorList>
            <consortium name="RefSeq"/>
        </authorList>
    </citation>
    <scope>NUCLEOTIDE SEQUENCE [LARGE SCALE GENOMIC DNA]</scope>
    <source>
        <strain evidence="5">14028-0561.14</strain>
    </source>
</reference>
<evidence type="ECO:0000256" key="1">
    <source>
        <dbReference type="ARBA" id="ARBA00023157"/>
    </source>
</evidence>
<dbReference type="GO" id="GO:0004252">
    <property type="term" value="F:serine-type endopeptidase activity"/>
    <property type="evidence" value="ECO:0007669"/>
    <property type="project" value="InterPro"/>
</dbReference>
<keyword evidence="5" id="KW-1185">Reference proteome</keyword>
<dbReference type="PANTHER" id="PTHR24256">
    <property type="entry name" value="TRYPTASE-RELATED"/>
    <property type="match status" value="1"/>
</dbReference>
<feature type="domain" description="Peptidase S1" evidence="4">
    <location>
        <begin position="44"/>
        <end position="282"/>
    </location>
</feature>
<dbReference type="FunFam" id="2.40.10.10:FF:000068">
    <property type="entry name" value="transmembrane protease serine 2"/>
    <property type="match status" value="1"/>
</dbReference>
<feature type="chain" id="PRO_5027893474" evidence="3">
    <location>
        <begin position="18"/>
        <end position="288"/>
    </location>
</feature>
<evidence type="ECO:0000256" key="3">
    <source>
        <dbReference type="SAM" id="SignalP"/>
    </source>
</evidence>
<dbReference type="GO" id="GO:0006508">
    <property type="term" value="P:proteolysis"/>
    <property type="evidence" value="ECO:0007669"/>
    <property type="project" value="InterPro"/>
</dbReference>
<evidence type="ECO:0000313" key="6">
    <source>
        <dbReference type="RefSeq" id="XP_017038413.1"/>
    </source>
</evidence>
<organism evidence="5 6">
    <name type="scientific">Drosophila kikkawai</name>
    <name type="common">Fruit fly</name>
    <dbReference type="NCBI Taxonomy" id="30033"/>
    <lineage>
        <taxon>Eukaryota</taxon>
        <taxon>Metazoa</taxon>
        <taxon>Ecdysozoa</taxon>
        <taxon>Arthropoda</taxon>
        <taxon>Hexapoda</taxon>
        <taxon>Insecta</taxon>
        <taxon>Pterygota</taxon>
        <taxon>Neoptera</taxon>
        <taxon>Endopterygota</taxon>
        <taxon>Diptera</taxon>
        <taxon>Brachycera</taxon>
        <taxon>Muscomorpha</taxon>
        <taxon>Ephydroidea</taxon>
        <taxon>Drosophilidae</taxon>
        <taxon>Drosophila</taxon>
        <taxon>Sophophora</taxon>
    </lineage>
</organism>
<dbReference type="AlphaFoldDB" id="A0A6P4JTS5"/>
<dbReference type="GeneID" id="108086097"/>
<dbReference type="OMA" id="QVKTCYG"/>
<accession>A0A6P4JTS5</accession>
<dbReference type="InterPro" id="IPR001254">
    <property type="entry name" value="Trypsin_dom"/>
</dbReference>
<dbReference type="OrthoDB" id="10061449at2759"/>
<evidence type="ECO:0000313" key="5">
    <source>
        <dbReference type="Proteomes" id="UP001652661"/>
    </source>
</evidence>
<name>A0A6P4JTS5_DROKI</name>
<comment type="similarity">
    <text evidence="2">Belongs to the peptidase S1 family. CLIP subfamily.</text>
</comment>
<dbReference type="InterPro" id="IPR043504">
    <property type="entry name" value="Peptidase_S1_PA_chymotrypsin"/>
</dbReference>
<dbReference type="Pfam" id="PF00089">
    <property type="entry name" value="Trypsin"/>
    <property type="match status" value="1"/>
</dbReference>